<comment type="caution">
    <text evidence="1">The sequence shown here is derived from an EMBL/GenBank/DDBJ whole genome shotgun (WGS) entry which is preliminary data.</text>
</comment>
<sequence>DTVVPWSDETHDRALCCSVNLASPFEKDDALGFDPKVDARLETCTWIWTSIETCDGSWSVESVRCLCQPVVALSDVDDSPQSILRYPRYHPPVSALLP</sequence>
<keyword evidence="2" id="KW-1185">Reference proteome</keyword>
<dbReference type="AlphaFoldDB" id="A0A392SWK9"/>
<dbReference type="Proteomes" id="UP000265520">
    <property type="component" value="Unassembled WGS sequence"/>
</dbReference>
<organism evidence="1 2">
    <name type="scientific">Trifolium medium</name>
    <dbReference type="NCBI Taxonomy" id="97028"/>
    <lineage>
        <taxon>Eukaryota</taxon>
        <taxon>Viridiplantae</taxon>
        <taxon>Streptophyta</taxon>
        <taxon>Embryophyta</taxon>
        <taxon>Tracheophyta</taxon>
        <taxon>Spermatophyta</taxon>
        <taxon>Magnoliopsida</taxon>
        <taxon>eudicotyledons</taxon>
        <taxon>Gunneridae</taxon>
        <taxon>Pentapetalae</taxon>
        <taxon>rosids</taxon>
        <taxon>fabids</taxon>
        <taxon>Fabales</taxon>
        <taxon>Fabaceae</taxon>
        <taxon>Papilionoideae</taxon>
        <taxon>50 kb inversion clade</taxon>
        <taxon>NPAAA clade</taxon>
        <taxon>Hologalegina</taxon>
        <taxon>IRL clade</taxon>
        <taxon>Trifolieae</taxon>
        <taxon>Trifolium</taxon>
    </lineage>
</organism>
<feature type="non-terminal residue" evidence="1">
    <location>
        <position position="98"/>
    </location>
</feature>
<proteinExistence type="predicted"/>
<evidence type="ECO:0000313" key="2">
    <source>
        <dbReference type="Proteomes" id="UP000265520"/>
    </source>
</evidence>
<accession>A0A392SWK9</accession>
<feature type="non-terminal residue" evidence="1">
    <location>
        <position position="1"/>
    </location>
</feature>
<reference evidence="1 2" key="1">
    <citation type="journal article" date="2018" name="Front. Plant Sci.">
        <title>Red Clover (Trifolium pratense) and Zigzag Clover (T. medium) - A Picture of Genomic Similarities and Differences.</title>
        <authorList>
            <person name="Dluhosova J."/>
            <person name="Istvanek J."/>
            <person name="Nedelnik J."/>
            <person name="Repkova J."/>
        </authorList>
    </citation>
    <scope>NUCLEOTIDE SEQUENCE [LARGE SCALE GENOMIC DNA]</scope>
    <source>
        <strain evidence="2">cv. 10/8</strain>
        <tissue evidence="1">Leaf</tissue>
    </source>
</reference>
<protein>
    <submittedName>
        <fullName evidence="1">Uncharacterized protein</fullName>
    </submittedName>
</protein>
<name>A0A392SWK9_9FABA</name>
<evidence type="ECO:0000313" key="1">
    <source>
        <dbReference type="EMBL" id="MCI52445.1"/>
    </source>
</evidence>
<dbReference type="EMBL" id="LXQA010447317">
    <property type="protein sequence ID" value="MCI52445.1"/>
    <property type="molecule type" value="Genomic_DNA"/>
</dbReference>